<organism evidence="1 2">
    <name type="scientific">Candidatus Roizmanbacteria bacterium CG_4_8_14_3_um_filter_36_10</name>
    <dbReference type="NCBI Taxonomy" id="1974834"/>
    <lineage>
        <taxon>Bacteria</taxon>
        <taxon>Candidatus Roizmaniibacteriota</taxon>
    </lineage>
</organism>
<dbReference type="Gene3D" id="3.40.50.620">
    <property type="entry name" value="HUPs"/>
    <property type="match status" value="1"/>
</dbReference>
<gene>
    <name evidence="1" type="ORF">CO007_02815</name>
</gene>
<sequence>MIWVDREAKKLKERNLPLEWVDDMKTPSGRIHVGSLRGVIVHDLIYKALKQIEVNAKFSYVFNDMDQMDGLPTYLDK</sequence>
<dbReference type="InterPro" id="IPR014729">
    <property type="entry name" value="Rossmann-like_a/b/a_fold"/>
</dbReference>
<proteinExistence type="predicted"/>
<dbReference type="InterPro" id="IPR002904">
    <property type="entry name" value="Lys-tRNA-ligase"/>
</dbReference>
<reference evidence="2" key="1">
    <citation type="submission" date="2017-09" db="EMBL/GenBank/DDBJ databases">
        <title>Depth-based differentiation of microbial function through sediment-hosted aquifers and enrichment of novel symbionts in the deep terrestrial subsurface.</title>
        <authorList>
            <person name="Probst A.J."/>
            <person name="Ladd B."/>
            <person name="Jarett J.K."/>
            <person name="Geller-Mcgrath D.E."/>
            <person name="Sieber C.M.K."/>
            <person name="Emerson J.B."/>
            <person name="Anantharaman K."/>
            <person name="Thomas B.C."/>
            <person name="Malmstrom R."/>
            <person name="Stieglmeier M."/>
            <person name="Klingl A."/>
            <person name="Woyke T."/>
            <person name="Ryan C.M."/>
            <person name="Banfield J.F."/>
        </authorList>
    </citation>
    <scope>NUCLEOTIDE SEQUENCE [LARGE SCALE GENOMIC DNA]</scope>
</reference>
<dbReference type="GO" id="GO:0004824">
    <property type="term" value="F:lysine-tRNA ligase activity"/>
    <property type="evidence" value="ECO:0007669"/>
    <property type="project" value="InterPro"/>
</dbReference>
<evidence type="ECO:0000313" key="2">
    <source>
        <dbReference type="Proteomes" id="UP000229370"/>
    </source>
</evidence>
<protein>
    <submittedName>
        <fullName evidence="1">Lysine--tRNA ligase</fullName>
    </submittedName>
</protein>
<dbReference type="EMBL" id="PFQK01000049">
    <property type="protein sequence ID" value="PJC81810.1"/>
    <property type="molecule type" value="Genomic_DNA"/>
</dbReference>
<evidence type="ECO:0000313" key="1">
    <source>
        <dbReference type="EMBL" id="PJC81810.1"/>
    </source>
</evidence>
<dbReference type="GO" id="GO:0005524">
    <property type="term" value="F:ATP binding"/>
    <property type="evidence" value="ECO:0007669"/>
    <property type="project" value="InterPro"/>
</dbReference>
<dbReference type="SUPFAM" id="SSF52374">
    <property type="entry name" value="Nucleotidylyl transferase"/>
    <property type="match status" value="1"/>
</dbReference>
<dbReference type="AlphaFoldDB" id="A0A2M8GML6"/>
<keyword evidence="1" id="KW-0436">Ligase</keyword>
<dbReference type="GO" id="GO:0005737">
    <property type="term" value="C:cytoplasm"/>
    <property type="evidence" value="ECO:0007669"/>
    <property type="project" value="InterPro"/>
</dbReference>
<name>A0A2M8GML6_9BACT</name>
<dbReference type="Pfam" id="PF01921">
    <property type="entry name" value="tRNA-synt_1f"/>
    <property type="match status" value="1"/>
</dbReference>
<comment type="caution">
    <text evidence="1">The sequence shown here is derived from an EMBL/GenBank/DDBJ whole genome shotgun (WGS) entry which is preliminary data.</text>
</comment>
<feature type="non-terminal residue" evidence="1">
    <location>
        <position position="77"/>
    </location>
</feature>
<accession>A0A2M8GML6</accession>
<dbReference type="Proteomes" id="UP000229370">
    <property type="component" value="Unassembled WGS sequence"/>
</dbReference>
<dbReference type="GO" id="GO:0006430">
    <property type="term" value="P:lysyl-tRNA aminoacylation"/>
    <property type="evidence" value="ECO:0007669"/>
    <property type="project" value="InterPro"/>
</dbReference>